<organism evidence="1 2">
    <name type="scientific">Aldrovandia affinis</name>
    <dbReference type="NCBI Taxonomy" id="143900"/>
    <lineage>
        <taxon>Eukaryota</taxon>
        <taxon>Metazoa</taxon>
        <taxon>Chordata</taxon>
        <taxon>Craniata</taxon>
        <taxon>Vertebrata</taxon>
        <taxon>Euteleostomi</taxon>
        <taxon>Actinopterygii</taxon>
        <taxon>Neopterygii</taxon>
        <taxon>Teleostei</taxon>
        <taxon>Notacanthiformes</taxon>
        <taxon>Halosauridae</taxon>
        <taxon>Aldrovandia</taxon>
    </lineage>
</organism>
<protein>
    <submittedName>
        <fullName evidence="1">Uncharacterized protein</fullName>
    </submittedName>
</protein>
<gene>
    <name evidence="1" type="ORF">AAFF_G00297160</name>
</gene>
<dbReference type="EMBL" id="JAINUG010000042">
    <property type="protein sequence ID" value="KAJ8406800.1"/>
    <property type="molecule type" value="Genomic_DNA"/>
</dbReference>
<sequence>MKAGRASVSCSSTPAFCSSGIACSPCQWASAELVSVSYFRRLLHASAPCFVSLLHPCLVEDFPCRQVALQAVDCSGVWHIDSCVWCSSEQRNRKAICAFITVLKCWWDVQMPD</sequence>
<keyword evidence="2" id="KW-1185">Reference proteome</keyword>
<evidence type="ECO:0000313" key="2">
    <source>
        <dbReference type="Proteomes" id="UP001221898"/>
    </source>
</evidence>
<dbReference type="Proteomes" id="UP001221898">
    <property type="component" value="Unassembled WGS sequence"/>
</dbReference>
<proteinExistence type="predicted"/>
<reference evidence="1" key="1">
    <citation type="journal article" date="2023" name="Science">
        <title>Genome structures resolve the early diversification of teleost fishes.</title>
        <authorList>
            <person name="Parey E."/>
            <person name="Louis A."/>
            <person name="Montfort J."/>
            <person name="Bouchez O."/>
            <person name="Roques C."/>
            <person name="Iampietro C."/>
            <person name="Lluch J."/>
            <person name="Castinel A."/>
            <person name="Donnadieu C."/>
            <person name="Desvignes T."/>
            <person name="Floi Bucao C."/>
            <person name="Jouanno E."/>
            <person name="Wen M."/>
            <person name="Mejri S."/>
            <person name="Dirks R."/>
            <person name="Jansen H."/>
            <person name="Henkel C."/>
            <person name="Chen W.J."/>
            <person name="Zahm M."/>
            <person name="Cabau C."/>
            <person name="Klopp C."/>
            <person name="Thompson A.W."/>
            <person name="Robinson-Rechavi M."/>
            <person name="Braasch I."/>
            <person name="Lecointre G."/>
            <person name="Bobe J."/>
            <person name="Postlethwait J.H."/>
            <person name="Berthelot C."/>
            <person name="Roest Crollius H."/>
            <person name="Guiguen Y."/>
        </authorList>
    </citation>
    <scope>NUCLEOTIDE SEQUENCE</scope>
    <source>
        <strain evidence="1">NC1722</strain>
    </source>
</reference>
<evidence type="ECO:0000313" key="1">
    <source>
        <dbReference type="EMBL" id="KAJ8406800.1"/>
    </source>
</evidence>
<name>A0AAD7WRX6_9TELE</name>
<dbReference type="PROSITE" id="PS51257">
    <property type="entry name" value="PROKAR_LIPOPROTEIN"/>
    <property type="match status" value="1"/>
</dbReference>
<dbReference type="AlphaFoldDB" id="A0AAD7WRX6"/>
<comment type="caution">
    <text evidence="1">The sequence shown here is derived from an EMBL/GenBank/DDBJ whole genome shotgun (WGS) entry which is preliminary data.</text>
</comment>
<accession>A0AAD7WRX6</accession>